<keyword evidence="3" id="KW-1185">Reference proteome</keyword>
<organism evidence="2 3">
    <name type="scientific">Bacillus oleivorans</name>
    <dbReference type="NCBI Taxonomy" id="1448271"/>
    <lineage>
        <taxon>Bacteria</taxon>
        <taxon>Bacillati</taxon>
        <taxon>Bacillota</taxon>
        <taxon>Bacilli</taxon>
        <taxon>Bacillales</taxon>
        <taxon>Bacillaceae</taxon>
        <taxon>Bacillus</taxon>
    </lineage>
</organism>
<feature type="transmembrane region" description="Helical" evidence="1">
    <location>
        <begin position="21"/>
        <end position="41"/>
    </location>
</feature>
<keyword evidence="1" id="KW-1133">Transmembrane helix</keyword>
<dbReference type="Proteomes" id="UP000219546">
    <property type="component" value="Unassembled WGS sequence"/>
</dbReference>
<name>A0A285D420_9BACI</name>
<feature type="transmembrane region" description="Helical" evidence="1">
    <location>
        <begin position="140"/>
        <end position="163"/>
    </location>
</feature>
<reference evidence="2 3" key="1">
    <citation type="submission" date="2017-08" db="EMBL/GenBank/DDBJ databases">
        <authorList>
            <person name="de Groot N.N."/>
        </authorList>
    </citation>
    <scope>NUCLEOTIDE SEQUENCE [LARGE SCALE GENOMIC DNA]</scope>
    <source>
        <strain evidence="2 3">JC228</strain>
    </source>
</reference>
<dbReference type="InterPro" id="IPR019690">
    <property type="entry name" value="DUF2569"/>
</dbReference>
<protein>
    <submittedName>
        <fullName evidence="2">Uncharacterized protein DUF2569</fullName>
    </submittedName>
</protein>
<feature type="transmembrane region" description="Helical" evidence="1">
    <location>
        <begin position="68"/>
        <end position="92"/>
    </location>
</feature>
<dbReference type="EMBL" id="OAOP01000009">
    <property type="protein sequence ID" value="SNX74529.1"/>
    <property type="molecule type" value="Genomic_DNA"/>
</dbReference>
<feature type="transmembrane region" description="Helical" evidence="1">
    <location>
        <begin position="104"/>
        <end position="125"/>
    </location>
</feature>
<keyword evidence="1" id="KW-0812">Transmembrane</keyword>
<evidence type="ECO:0000256" key="1">
    <source>
        <dbReference type="SAM" id="Phobius"/>
    </source>
</evidence>
<proteinExistence type="predicted"/>
<gene>
    <name evidence="2" type="ORF">SAMN05877753_109165</name>
</gene>
<dbReference type="Pfam" id="PF10754">
    <property type="entry name" value="DUF2569"/>
    <property type="match status" value="1"/>
</dbReference>
<accession>A0A285D420</accession>
<dbReference type="OrthoDB" id="9155572at2"/>
<dbReference type="AlphaFoldDB" id="A0A285D420"/>
<evidence type="ECO:0000313" key="2">
    <source>
        <dbReference type="EMBL" id="SNX74529.1"/>
    </source>
</evidence>
<evidence type="ECO:0000313" key="3">
    <source>
        <dbReference type="Proteomes" id="UP000219546"/>
    </source>
</evidence>
<dbReference type="RefSeq" id="WP_097160002.1">
    <property type="nucleotide sequence ID" value="NZ_JBEPMQ010000009.1"/>
</dbReference>
<keyword evidence="1" id="KW-0472">Membrane</keyword>
<sequence>MEQEIQTQSAIHPNKYEGIKGWLIFVIVFLAANPIGSLYHVTTNLIPFFQEGNWDDITTKGTKLYHPIFGTVIVLELAMYIFITVMTVFLLYQMLRRRAIFPKLFISFLLADLIIGFLYAGGYMIVTTFVPAFQDVREDLYFEIGTSVGSHILFALIWIPYFLKSKRVKATFTTDAYEDS</sequence>